<dbReference type="SUPFAM" id="SSF54106">
    <property type="entry name" value="LysM domain"/>
    <property type="match status" value="1"/>
</dbReference>
<dbReference type="Gene3D" id="3.30.70.1070">
    <property type="entry name" value="Sporulation related repeat"/>
    <property type="match status" value="1"/>
</dbReference>
<organism evidence="4 5">
    <name type="scientific">Cytobacillus oceanisediminis</name>
    <dbReference type="NCBI Taxonomy" id="665099"/>
    <lineage>
        <taxon>Bacteria</taxon>
        <taxon>Bacillati</taxon>
        <taxon>Bacillota</taxon>
        <taxon>Bacilli</taxon>
        <taxon>Bacillales</taxon>
        <taxon>Bacillaceae</taxon>
        <taxon>Cytobacillus</taxon>
    </lineage>
</organism>
<proteinExistence type="predicted"/>
<dbReference type="InterPro" id="IPR036680">
    <property type="entry name" value="SPOR-like_sf"/>
</dbReference>
<dbReference type="PROSITE" id="PS51782">
    <property type="entry name" value="LYSM"/>
    <property type="match status" value="1"/>
</dbReference>
<feature type="chain" id="PRO_5015897098" evidence="1">
    <location>
        <begin position="27"/>
        <end position="293"/>
    </location>
</feature>
<dbReference type="InterPro" id="IPR018392">
    <property type="entry name" value="LysM"/>
</dbReference>
<comment type="caution">
    <text evidence="4">The sequence shown here is derived from an EMBL/GenBank/DDBJ whole genome shotgun (WGS) entry which is preliminary data.</text>
</comment>
<dbReference type="PROSITE" id="PS51724">
    <property type="entry name" value="SPOR"/>
    <property type="match status" value="1"/>
</dbReference>
<dbReference type="Gene3D" id="3.10.350.10">
    <property type="entry name" value="LysM domain"/>
    <property type="match status" value="1"/>
</dbReference>
<protein>
    <submittedName>
        <fullName evidence="4">LysM domain-containing protein</fullName>
    </submittedName>
</protein>
<dbReference type="CDD" id="cd00118">
    <property type="entry name" value="LysM"/>
    <property type="match status" value="1"/>
</dbReference>
<dbReference type="OrthoDB" id="2572716at2"/>
<dbReference type="SMART" id="SM00257">
    <property type="entry name" value="LysM"/>
    <property type="match status" value="1"/>
</dbReference>
<dbReference type="Pfam" id="PF01476">
    <property type="entry name" value="LysM"/>
    <property type="match status" value="1"/>
</dbReference>
<dbReference type="RefSeq" id="WP_110063002.1">
    <property type="nucleotide sequence ID" value="NZ_QGTW01000001.1"/>
</dbReference>
<dbReference type="Proteomes" id="UP000247150">
    <property type="component" value="Unassembled WGS sequence"/>
</dbReference>
<feature type="domain" description="SPOR" evidence="2">
    <location>
        <begin position="78"/>
        <end position="157"/>
    </location>
</feature>
<feature type="domain" description="LysM" evidence="3">
    <location>
        <begin position="33"/>
        <end position="76"/>
    </location>
</feature>
<keyword evidence="1" id="KW-0732">Signal</keyword>
<dbReference type="InterPro" id="IPR007730">
    <property type="entry name" value="SPOR-like_dom"/>
</dbReference>
<dbReference type="SUPFAM" id="SSF110997">
    <property type="entry name" value="Sporulation related repeat"/>
    <property type="match status" value="1"/>
</dbReference>
<gene>
    <name evidence="4" type="ORF">DFO73_101291</name>
</gene>
<evidence type="ECO:0000259" key="2">
    <source>
        <dbReference type="PROSITE" id="PS51724"/>
    </source>
</evidence>
<evidence type="ECO:0000256" key="1">
    <source>
        <dbReference type="SAM" id="SignalP"/>
    </source>
</evidence>
<reference evidence="4 5" key="1">
    <citation type="submission" date="2018-05" db="EMBL/GenBank/DDBJ databases">
        <title>Freshwater and sediment microbial communities from various areas in North America, analyzing microbe dynamics in response to fracking.</title>
        <authorList>
            <person name="Lamendella R."/>
        </authorList>
    </citation>
    <scope>NUCLEOTIDE SEQUENCE [LARGE SCALE GENOMIC DNA]</scope>
    <source>
        <strain evidence="4 5">15_TX</strain>
    </source>
</reference>
<feature type="signal peptide" evidence="1">
    <location>
        <begin position="1"/>
        <end position="26"/>
    </location>
</feature>
<dbReference type="EMBL" id="QGTW01000001">
    <property type="protein sequence ID" value="PWW32031.1"/>
    <property type="molecule type" value="Genomic_DNA"/>
</dbReference>
<name>A0A2V3A765_9BACI</name>
<dbReference type="InterPro" id="IPR036779">
    <property type="entry name" value="LysM_dom_sf"/>
</dbReference>
<dbReference type="GO" id="GO:0042834">
    <property type="term" value="F:peptidoglycan binding"/>
    <property type="evidence" value="ECO:0007669"/>
    <property type="project" value="InterPro"/>
</dbReference>
<sequence>MRKFKQVFTAGIISLAVIFSGGAVQADHSGDREVAVVEKGDTLYALAKKYHTSIARISELNHLEGTTIYPGQRLILSEDEEAYHKIMAGSFSKKENAANRVNFLLKKDIPAAMSTVVFNGKTHYRVQAGAFKNQKNAEKQLKAVKKAGIKDAYILAEEPLHLFGLALGDAYDDIESRLGEPKMTETSLNIKSLYYQSDGAGVKVTMNMKDGTIGSLAVYPEYLSERMFPAMPFTKSQVIKEYGQANKSEAITCYESAICEELTYQLDNHELKVRIDRDGSTVQFMELTNLIYR</sequence>
<evidence type="ECO:0000259" key="3">
    <source>
        <dbReference type="PROSITE" id="PS51782"/>
    </source>
</evidence>
<dbReference type="Pfam" id="PF05036">
    <property type="entry name" value="SPOR"/>
    <property type="match status" value="1"/>
</dbReference>
<accession>A0A2V3A765</accession>
<evidence type="ECO:0000313" key="5">
    <source>
        <dbReference type="Proteomes" id="UP000247150"/>
    </source>
</evidence>
<evidence type="ECO:0000313" key="4">
    <source>
        <dbReference type="EMBL" id="PWW32031.1"/>
    </source>
</evidence>
<dbReference type="AlphaFoldDB" id="A0A2V3A765"/>